<dbReference type="InterPro" id="IPR050180">
    <property type="entry name" value="RNR_Ribonuclease"/>
</dbReference>
<proteinExistence type="predicted"/>
<keyword evidence="2" id="KW-0378">Hydrolase</keyword>
<dbReference type="PANTHER" id="PTHR23355:SF37">
    <property type="entry name" value="EXORIBONUCLEASE 2"/>
    <property type="match status" value="1"/>
</dbReference>
<evidence type="ECO:0000259" key="5">
    <source>
        <dbReference type="PROSITE" id="PS50126"/>
    </source>
</evidence>
<comment type="caution">
    <text evidence="6">The sequence shown here is derived from an EMBL/GenBank/DDBJ whole genome shotgun (WGS) entry which is preliminary data.</text>
</comment>
<evidence type="ECO:0000313" key="7">
    <source>
        <dbReference type="Proteomes" id="UP001501337"/>
    </source>
</evidence>
<protein>
    <submittedName>
        <fullName evidence="6">Exoribonuclease II</fullName>
    </submittedName>
</protein>
<name>A0ABP7PD62_9GAMM</name>
<dbReference type="Pfam" id="PF17876">
    <property type="entry name" value="CSD2"/>
    <property type="match status" value="1"/>
</dbReference>
<evidence type="ECO:0000313" key="6">
    <source>
        <dbReference type="EMBL" id="GAA3963715.1"/>
    </source>
</evidence>
<sequence length="712" mass="77691">MLDISALSQLRELKSTIRQSNNQFEGVVRGSNGSFGFLTIKPGQDTAEPTAKGEKSTSKRPKEAFLSPAEMLKILPGDTVLAEISQDSKGRDVATVISVLQSSARYFTGRYVQKGKGHFVETQIEGTERRLFITPKKRKTAKPGDYIVARLLKHPFPDGRAQTEVLRILGNDQTAGIETKLAQEVFNIRPGKTRPEAATCEARFEQKSAGRVDLTAEPFFTIDGESTQDMDDALFITKTEDGHWVLKVAITDVAAWIDPGSDLDKESAELASSWYFPHKTVPMLPGTLSHQWCSLQHGQARLAMVASMSIGSDGELVEGTSLSFEQAIIRSQAKVSYNQLNEWQQAPESFPAGLPDTVTAQFQDALALGDVLRQWRRDHALLMDHRPDYRTTLNDDGKILSVRKEIPGPAERLVEECMVRTNLETARLLAAEAPAAIFSEHAGFKPERLKQVRHIIREQLPELAAADPAPDPSTLEGYTTIMKAAQALESELPVFAILSRLQTRSRLTTTPAPHHSMGLSQYLTVTSPLRKYADLCTQRVLCALSGEGRVSAAKVDIDALSASLLNGRRAVALAEQKLQQHFAAGLSGQRFTATIVQVNGSGFIARIEDNGVEGFVDLGALPQAKFRLDSTYFRQVGQQISFMLDQSVDIIVKGLDKESGRVLFDLAEDVAADTPQEQASAKVAKTDESTAVEAKSSPAEATDAGTSGDSAD</sequence>
<dbReference type="PROSITE" id="PS50126">
    <property type="entry name" value="S1"/>
    <property type="match status" value="1"/>
</dbReference>
<dbReference type="InterPro" id="IPR012340">
    <property type="entry name" value="NA-bd_OB-fold"/>
</dbReference>
<dbReference type="Pfam" id="PF00773">
    <property type="entry name" value="RNB"/>
    <property type="match status" value="1"/>
</dbReference>
<feature type="region of interest" description="Disordered" evidence="4">
    <location>
        <begin position="674"/>
        <end position="712"/>
    </location>
</feature>
<dbReference type="EMBL" id="BAABBO010000009">
    <property type="protein sequence ID" value="GAA3963715.1"/>
    <property type="molecule type" value="Genomic_DNA"/>
</dbReference>
<dbReference type="Proteomes" id="UP001501337">
    <property type="component" value="Unassembled WGS sequence"/>
</dbReference>
<feature type="region of interest" description="Disordered" evidence="4">
    <location>
        <begin position="38"/>
        <end position="63"/>
    </location>
</feature>
<gene>
    <name evidence="6" type="ORF">GCM10022278_21900</name>
</gene>
<dbReference type="RefSeq" id="WP_344806215.1">
    <property type="nucleotide sequence ID" value="NZ_BAABBO010000009.1"/>
</dbReference>
<feature type="domain" description="S1 motif" evidence="5">
    <location>
        <begin position="588"/>
        <end position="667"/>
    </location>
</feature>
<dbReference type="InterPro" id="IPR040476">
    <property type="entry name" value="CSD2"/>
</dbReference>
<evidence type="ECO:0000256" key="3">
    <source>
        <dbReference type="ARBA" id="ARBA00022839"/>
    </source>
</evidence>
<keyword evidence="3" id="KW-0269">Exonuclease</keyword>
<organism evidence="6 7">
    <name type="scientific">Allohahella marinimesophila</name>
    <dbReference type="NCBI Taxonomy" id="1054972"/>
    <lineage>
        <taxon>Bacteria</taxon>
        <taxon>Pseudomonadati</taxon>
        <taxon>Pseudomonadota</taxon>
        <taxon>Gammaproteobacteria</taxon>
        <taxon>Oceanospirillales</taxon>
        <taxon>Hahellaceae</taxon>
        <taxon>Allohahella</taxon>
    </lineage>
</organism>
<evidence type="ECO:0000256" key="2">
    <source>
        <dbReference type="ARBA" id="ARBA00022801"/>
    </source>
</evidence>
<evidence type="ECO:0000256" key="4">
    <source>
        <dbReference type="SAM" id="MobiDB-lite"/>
    </source>
</evidence>
<dbReference type="Gene3D" id="2.40.50.140">
    <property type="entry name" value="Nucleic acid-binding proteins"/>
    <property type="match status" value="1"/>
</dbReference>
<evidence type="ECO:0000256" key="1">
    <source>
        <dbReference type="ARBA" id="ARBA00022722"/>
    </source>
</evidence>
<keyword evidence="7" id="KW-1185">Reference proteome</keyword>
<keyword evidence="1" id="KW-0540">Nuclease</keyword>
<feature type="compositionally biased region" description="Basic and acidic residues" evidence="4">
    <location>
        <begin position="51"/>
        <end position="63"/>
    </location>
</feature>
<dbReference type="SMART" id="SM00955">
    <property type="entry name" value="RNB"/>
    <property type="match status" value="1"/>
</dbReference>
<dbReference type="SUPFAM" id="SSF50249">
    <property type="entry name" value="Nucleic acid-binding proteins"/>
    <property type="match status" value="3"/>
</dbReference>
<reference evidence="7" key="1">
    <citation type="journal article" date="2019" name="Int. J. Syst. Evol. Microbiol.">
        <title>The Global Catalogue of Microorganisms (GCM) 10K type strain sequencing project: providing services to taxonomists for standard genome sequencing and annotation.</title>
        <authorList>
            <consortium name="The Broad Institute Genomics Platform"/>
            <consortium name="The Broad Institute Genome Sequencing Center for Infectious Disease"/>
            <person name="Wu L."/>
            <person name="Ma J."/>
        </authorList>
    </citation>
    <scope>NUCLEOTIDE SEQUENCE [LARGE SCALE GENOMIC DNA]</scope>
    <source>
        <strain evidence="7">JCM 17555</strain>
    </source>
</reference>
<dbReference type="InterPro" id="IPR003029">
    <property type="entry name" value="S1_domain"/>
</dbReference>
<dbReference type="PANTHER" id="PTHR23355">
    <property type="entry name" value="RIBONUCLEASE"/>
    <property type="match status" value="1"/>
</dbReference>
<accession>A0ABP7PD62</accession>
<dbReference type="InterPro" id="IPR001900">
    <property type="entry name" value="RNase_II/R"/>
</dbReference>